<keyword evidence="2" id="KW-1185">Reference proteome</keyword>
<dbReference type="EMBL" id="QPJO01000002">
    <property type="protein sequence ID" value="RCW92391.1"/>
    <property type="molecule type" value="Genomic_DNA"/>
</dbReference>
<dbReference type="Proteomes" id="UP000253436">
    <property type="component" value="Unassembled WGS sequence"/>
</dbReference>
<protein>
    <submittedName>
        <fullName evidence="1">Uncharacterized protein DUF2452</fullName>
    </submittedName>
</protein>
<comment type="caution">
    <text evidence="1">The sequence shown here is derived from an EMBL/GenBank/DDBJ whole genome shotgun (WGS) entry which is preliminary data.</text>
</comment>
<gene>
    <name evidence="1" type="ORF">DFQ08_102415</name>
</gene>
<dbReference type="RefSeq" id="WP_114309056.1">
    <property type="nucleotide sequence ID" value="NZ_QPJO01000002.1"/>
</dbReference>
<evidence type="ECO:0000313" key="2">
    <source>
        <dbReference type="Proteomes" id="UP000253436"/>
    </source>
</evidence>
<dbReference type="InterPro" id="IPR019534">
    <property type="entry name" value="DUF2452"/>
</dbReference>
<dbReference type="AlphaFoldDB" id="A0A368ZFT7"/>
<reference evidence="1 2" key="1">
    <citation type="submission" date="2018-07" db="EMBL/GenBank/DDBJ databases">
        <title>Genomic Encyclopedia of Type Strains, Phase III (KMG-III): the genomes of soil and plant-associated and newly described type strains.</title>
        <authorList>
            <person name="Whitman W."/>
        </authorList>
    </citation>
    <scope>NUCLEOTIDE SEQUENCE [LARGE SCALE GENOMIC DNA]</scope>
    <source>
        <strain evidence="1 2">CECT 7958</strain>
    </source>
</reference>
<proteinExistence type="predicted"/>
<dbReference type="Pfam" id="PF10504">
    <property type="entry name" value="DUF2452"/>
    <property type="match status" value="1"/>
</dbReference>
<organism evidence="1 2">
    <name type="scientific">Winogradskyella arenosi</name>
    <dbReference type="NCBI Taxonomy" id="533325"/>
    <lineage>
        <taxon>Bacteria</taxon>
        <taxon>Pseudomonadati</taxon>
        <taxon>Bacteroidota</taxon>
        <taxon>Flavobacteriia</taxon>
        <taxon>Flavobacteriales</taxon>
        <taxon>Flavobacteriaceae</taxon>
        <taxon>Winogradskyella</taxon>
    </lineage>
</organism>
<name>A0A368ZFT7_9FLAO</name>
<accession>A0A368ZFT7</accession>
<sequence length="146" mass="16882">MFKAKKPDQVVFNEETQKYDAALKPYATNVGAPAIKVSDNSTWKTRNINKANKQIQARYLELKAEYDKMMEELEYNTLVYNSRYTFEPLVGETYHLYRDKKEQAFLSIIAPQDCNFNHIGSFLLNSELIWKKVDPDTGLQATMASV</sequence>
<evidence type="ECO:0000313" key="1">
    <source>
        <dbReference type="EMBL" id="RCW92391.1"/>
    </source>
</evidence>
<dbReference type="OrthoDB" id="662061at2"/>